<dbReference type="PANTHER" id="PTHR35116:SF2">
    <property type="entry name" value="ATP-DEPENDENT HELICASE FAMILY PROTEIN-RELATED"/>
    <property type="match status" value="1"/>
</dbReference>
<dbReference type="PANTHER" id="PTHR35116">
    <property type="entry name" value="HELICASE PROTEIN MOM1"/>
    <property type="match status" value="1"/>
</dbReference>
<name>A0A396I363_MEDTR</name>
<comment type="caution">
    <text evidence="1">The sequence shown here is derived from an EMBL/GenBank/DDBJ whole genome shotgun (WGS) entry which is preliminary data.</text>
</comment>
<dbReference type="Gene3D" id="6.10.250.1310">
    <property type="match status" value="1"/>
</dbReference>
<gene>
    <name evidence="1" type="ORF">MtrunA17_Chr4g0021241</name>
</gene>
<protein>
    <submittedName>
        <fullName evidence="1">Uncharacterized protein</fullName>
    </submittedName>
</protein>
<dbReference type="Proteomes" id="UP000265566">
    <property type="component" value="Chromosome 4"/>
</dbReference>
<dbReference type="AlphaFoldDB" id="A0A396I363"/>
<dbReference type="Gramene" id="rna22276">
    <property type="protein sequence ID" value="RHN60072.1"/>
    <property type="gene ID" value="gene22276"/>
</dbReference>
<sequence>MVRKFLEFTIINYKNCTEPISILQDFQLSLTISSELSSEAAVGMPSTVRSTDYPENATLNSSLSVNSTESQEHVQVQPLSLVESPPSLIISLPATQSDHFSMVTKLQEQAQKLPSSGFLSSNKGFSTLPSLTGVEDRVVTNAGALSSKIPVTSTVIQNPAVEQPASNLEVGSQSRQVVSNMAIDSLVPGGIRARSSETRNPGLRNHPIEAAPQSSVMNLPPLYHKPLCHELERIQKIRLLLKCKFQKEIDELRLKYAELHKECERRLPLKWVFENQIKILCNRYGIELNNIEVEFQRASESYDAQYKIVHVHKILADAMSARSKLEFFSAPQMLQGILQYPDCCSC</sequence>
<evidence type="ECO:0000313" key="1">
    <source>
        <dbReference type="EMBL" id="RHN60072.1"/>
    </source>
</evidence>
<dbReference type="EMBL" id="PSQE01000004">
    <property type="protein sequence ID" value="RHN60072.1"/>
    <property type="molecule type" value="Genomic_DNA"/>
</dbReference>
<accession>A0A396I363</accession>
<dbReference type="InterPro" id="IPR039322">
    <property type="entry name" value="MOM1"/>
</dbReference>
<proteinExistence type="predicted"/>
<organism evidence="1">
    <name type="scientific">Medicago truncatula</name>
    <name type="common">Barrel medic</name>
    <name type="synonym">Medicago tribuloides</name>
    <dbReference type="NCBI Taxonomy" id="3880"/>
    <lineage>
        <taxon>Eukaryota</taxon>
        <taxon>Viridiplantae</taxon>
        <taxon>Streptophyta</taxon>
        <taxon>Embryophyta</taxon>
        <taxon>Tracheophyta</taxon>
        <taxon>Spermatophyta</taxon>
        <taxon>Magnoliopsida</taxon>
        <taxon>eudicotyledons</taxon>
        <taxon>Gunneridae</taxon>
        <taxon>Pentapetalae</taxon>
        <taxon>rosids</taxon>
        <taxon>fabids</taxon>
        <taxon>Fabales</taxon>
        <taxon>Fabaceae</taxon>
        <taxon>Papilionoideae</taxon>
        <taxon>50 kb inversion clade</taxon>
        <taxon>NPAAA clade</taxon>
        <taxon>Hologalegina</taxon>
        <taxon>IRL clade</taxon>
        <taxon>Trifolieae</taxon>
        <taxon>Medicago</taxon>
    </lineage>
</organism>
<dbReference type="GO" id="GO:0031507">
    <property type="term" value="P:heterochromatin formation"/>
    <property type="evidence" value="ECO:0007669"/>
    <property type="project" value="InterPro"/>
</dbReference>
<reference evidence="1" key="1">
    <citation type="journal article" date="2018" name="Nat. Plants">
        <title>Whole-genome landscape of Medicago truncatula symbiotic genes.</title>
        <authorList>
            <person name="Pecrix Y."/>
            <person name="Gamas P."/>
            <person name="Carrere S."/>
        </authorList>
    </citation>
    <scope>NUCLEOTIDE SEQUENCE</scope>
    <source>
        <tissue evidence="1">Leaves</tissue>
    </source>
</reference>